<feature type="transmembrane region" description="Helical" evidence="2">
    <location>
        <begin position="292"/>
        <end position="316"/>
    </location>
</feature>
<feature type="compositionally biased region" description="Acidic residues" evidence="1">
    <location>
        <begin position="590"/>
        <end position="600"/>
    </location>
</feature>
<comment type="caution">
    <text evidence="3">The sequence shown here is derived from an EMBL/GenBank/DDBJ whole genome shotgun (WGS) entry which is preliminary data.</text>
</comment>
<keyword evidence="2" id="KW-0472">Membrane</keyword>
<feature type="region of interest" description="Disordered" evidence="1">
    <location>
        <begin position="477"/>
        <end position="547"/>
    </location>
</feature>
<feature type="transmembrane region" description="Helical" evidence="2">
    <location>
        <begin position="355"/>
        <end position="372"/>
    </location>
</feature>
<feature type="transmembrane region" description="Helical" evidence="2">
    <location>
        <begin position="215"/>
        <end position="240"/>
    </location>
</feature>
<accession>A0A196SAA0</accession>
<organism evidence="3 4">
    <name type="scientific">Blastocystis sp. subtype 1 (strain ATCC 50177 / NandII)</name>
    <dbReference type="NCBI Taxonomy" id="478820"/>
    <lineage>
        <taxon>Eukaryota</taxon>
        <taxon>Sar</taxon>
        <taxon>Stramenopiles</taxon>
        <taxon>Bigyra</taxon>
        <taxon>Opalozoa</taxon>
        <taxon>Opalinata</taxon>
        <taxon>Blastocystidae</taxon>
        <taxon>Blastocystis</taxon>
    </lineage>
</organism>
<feature type="compositionally biased region" description="Acidic residues" evidence="1">
    <location>
        <begin position="501"/>
        <end position="515"/>
    </location>
</feature>
<feature type="transmembrane region" description="Helical" evidence="2">
    <location>
        <begin position="171"/>
        <end position="194"/>
    </location>
</feature>
<evidence type="ECO:0000313" key="4">
    <source>
        <dbReference type="Proteomes" id="UP000078348"/>
    </source>
</evidence>
<dbReference type="AlphaFoldDB" id="A0A196SAA0"/>
<dbReference type="Proteomes" id="UP000078348">
    <property type="component" value="Unassembled WGS sequence"/>
</dbReference>
<evidence type="ECO:0000256" key="1">
    <source>
        <dbReference type="SAM" id="MobiDB-lite"/>
    </source>
</evidence>
<keyword evidence="2" id="KW-0812">Transmembrane</keyword>
<dbReference type="EMBL" id="LXWW01000305">
    <property type="protein sequence ID" value="OAO13985.1"/>
    <property type="molecule type" value="Genomic_DNA"/>
</dbReference>
<gene>
    <name evidence="3" type="ORF">AV274_4331</name>
</gene>
<feature type="compositionally biased region" description="Low complexity" evidence="1">
    <location>
        <begin position="516"/>
        <end position="529"/>
    </location>
</feature>
<evidence type="ECO:0000313" key="3">
    <source>
        <dbReference type="EMBL" id="OAO13985.1"/>
    </source>
</evidence>
<sequence>MEGDNSNVCVDMEIKESPSEVTDGSPLGSLLSDSSIMQQTLPYLDFTDVKALSLCNRSTNDACMRCIDWKRRAQDLFFPYSREVHGNSDNAMNPFAREMKRYWNDRKQAEEVTQAVKHYKPIFRRLKQCSMLVLFCILLIFTLSFVFLFAFSLVSSSWLSLRYRLPSKLNLLFLVLHLACLFILLIVNTALVTYSNPSSDCFIHHIRCALFIPELSYQIPELCIALFHVFLYYVAGWVLWYLSVMGLLLPSSLHILLIFLFALSCGKLTLIDMDKPKYRKLTRKYQHDNFKHAVNSLSEIFGGCSLFSIVMGLFHFEAFFFYDRPGFFQFYLHESAAVVLVGFCMWAFRDDWKTNAFWVACCLLFFLWAALYTPSFKSNFVPTFVAMIPIFLYEIALILFVVQGCYFMWTQFVERMQKKKFAYYVTLVKVGVSEEEFIHAFKSHLEMESLPSDISYDTLSGYLFNETLRRLLVGRKNEEEGDDSESDIFTVSSGSRRNSGDDGENGDDGNNDDNDGNNGSDDGNNNGDTIDSDDAFNPNLFNGDPRNMSQEQLDALLRQLQTVMLERAILESLLEQRQQEQQQQNGNDVVIEEVNDEESDSAPSVNSVD</sequence>
<name>A0A196SAA0_BLAHN</name>
<feature type="transmembrane region" description="Helical" evidence="2">
    <location>
        <begin position="252"/>
        <end position="271"/>
    </location>
</feature>
<feature type="region of interest" description="Disordered" evidence="1">
    <location>
        <begin position="576"/>
        <end position="609"/>
    </location>
</feature>
<reference evidence="3 4" key="1">
    <citation type="submission" date="2016-05" db="EMBL/GenBank/DDBJ databases">
        <title>Nuclear genome of Blastocystis sp. subtype 1 NandII.</title>
        <authorList>
            <person name="Gentekaki E."/>
            <person name="Curtis B."/>
            <person name="Stairs C."/>
            <person name="Eme L."/>
            <person name="Herman E."/>
            <person name="Klimes V."/>
            <person name="Arias M.C."/>
            <person name="Elias M."/>
            <person name="Hilliou F."/>
            <person name="Klute M."/>
            <person name="Malik S.-B."/>
            <person name="Pightling A."/>
            <person name="Rachubinski R."/>
            <person name="Salas D."/>
            <person name="Schlacht A."/>
            <person name="Suga H."/>
            <person name="Archibald J."/>
            <person name="Ball S.G."/>
            <person name="Clark G."/>
            <person name="Dacks J."/>
            <person name="Van Der Giezen M."/>
            <person name="Tsaousis A."/>
            <person name="Roger A."/>
        </authorList>
    </citation>
    <scope>NUCLEOTIDE SEQUENCE [LARGE SCALE GENOMIC DNA]</scope>
    <source>
        <strain evidence="4">ATCC 50177 / NandII</strain>
    </source>
</reference>
<keyword evidence="2" id="KW-1133">Transmembrane helix</keyword>
<protein>
    <submittedName>
        <fullName evidence="3">Uncharacterized protein</fullName>
    </submittedName>
</protein>
<proteinExistence type="predicted"/>
<feature type="transmembrane region" description="Helical" evidence="2">
    <location>
        <begin position="328"/>
        <end position="348"/>
    </location>
</feature>
<evidence type="ECO:0000256" key="2">
    <source>
        <dbReference type="SAM" id="Phobius"/>
    </source>
</evidence>
<feature type="compositionally biased region" description="Low complexity" evidence="1">
    <location>
        <begin position="576"/>
        <end position="589"/>
    </location>
</feature>
<keyword evidence="4" id="KW-1185">Reference proteome</keyword>
<feature type="transmembrane region" description="Helical" evidence="2">
    <location>
        <begin position="384"/>
        <end position="409"/>
    </location>
</feature>
<feature type="transmembrane region" description="Helical" evidence="2">
    <location>
        <begin position="129"/>
        <end position="151"/>
    </location>
</feature>